<gene>
    <name evidence="1" type="ordered locus">Bcell_0180</name>
</gene>
<dbReference type="RefSeq" id="WP_013486810.1">
    <property type="nucleotide sequence ID" value="NC_014829.1"/>
</dbReference>
<evidence type="ECO:0000313" key="2">
    <source>
        <dbReference type="Proteomes" id="UP000001401"/>
    </source>
</evidence>
<organism evidence="1 2">
    <name type="scientific">Evansella cellulosilytica (strain ATCC 21833 / DSM 2522 / FERM P-1141 / JCM 9156 / N-4)</name>
    <name type="common">Bacillus cellulosilyticus</name>
    <dbReference type="NCBI Taxonomy" id="649639"/>
    <lineage>
        <taxon>Bacteria</taxon>
        <taxon>Bacillati</taxon>
        <taxon>Bacillota</taxon>
        <taxon>Bacilli</taxon>
        <taxon>Bacillales</taxon>
        <taxon>Bacillaceae</taxon>
        <taxon>Evansella</taxon>
    </lineage>
</organism>
<dbReference type="Proteomes" id="UP000001401">
    <property type="component" value="Chromosome"/>
</dbReference>
<dbReference type="KEGG" id="bco:Bcell_0180"/>
<keyword evidence="2" id="KW-1185">Reference proteome</keyword>
<reference evidence="1 2" key="1">
    <citation type="submission" date="2010-12" db="EMBL/GenBank/DDBJ databases">
        <title>Complete sequence of Bacillus cellulosilyticus DSM 2522.</title>
        <authorList>
            <consortium name="US DOE Joint Genome Institute"/>
            <person name="Lucas S."/>
            <person name="Copeland A."/>
            <person name="Lapidus A."/>
            <person name="Cheng J.-F."/>
            <person name="Bruce D."/>
            <person name="Goodwin L."/>
            <person name="Pitluck S."/>
            <person name="Chertkov O."/>
            <person name="Detter J.C."/>
            <person name="Han C."/>
            <person name="Tapia R."/>
            <person name="Land M."/>
            <person name="Hauser L."/>
            <person name="Jeffries C."/>
            <person name="Kyrpides N."/>
            <person name="Ivanova N."/>
            <person name="Mikhailova N."/>
            <person name="Brumm P."/>
            <person name="Mead D."/>
            <person name="Woyke T."/>
        </authorList>
    </citation>
    <scope>NUCLEOTIDE SEQUENCE [LARGE SCALE GENOMIC DNA]</scope>
    <source>
        <strain evidence="2">ATCC 21833 / DSM 2522 / FERM P-1141 / JCM 9156 / N-4</strain>
    </source>
</reference>
<protein>
    <submittedName>
        <fullName evidence="1">Uncharacterized protein</fullName>
    </submittedName>
</protein>
<dbReference type="EMBL" id="CP002394">
    <property type="protein sequence ID" value="ADU28469.1"/>
    <property type="molecule type" value="Genomic_DNA"/>
</dbReference>
<name>E6TTC9_EVAC2</name>
<accession>E6TTC9</accession>
<proteinExistence type="predicted"/>
<sequence length="209" mass="23909">MIIKGLFRDINEFIQSYDMQDMEINDAGGEEHGDFFVIIDFQSLEAFKANREKLFNYLRNDITELYGSFIDGTFSVDFAMLDGNVVNPSHIREVIETQIPIQTSPCHGNKPMISGDIHIFFEEVCNGTFQINDDEYGEGYINLHIQVDSYDDFLLHENVFYTFLTNSLNKYNYKIAEISLSVGVLLVKGESVNETSYAMAINKNVYGIE</sequence>
<evidence type="ECO:0000313" key="1">
    <source>
        <dbReference type="EMBL" id="ADU28469.1"/>
    </source>
</evidence>
<dbReference type="AlphaFoldDB" id="E6TTC9"/>
<dbReference type="HOGENOM" id="CLU_1313348_0_0_9"/>